<name>A0A8E0RKI0_9TREM</name>
<protein>
    <submittedName>
        <fullName evidence="1">Uncharacterized protein</fullName>
    </submittedName>
</protein>
<gene>
    <name evidence="1" type="ORF">FBUS_11131</name>
</gene>
<reference evidence="1" key="1">
    <citation type="submission" date="2019-05" db="EMBL/GenBank/DDBJ databases">
        <title>Annotation for the trematode Fasciolopsis buski.</title>
        <authorList>
            <person name="Choi Y.-J."/>
        </authorList>
    </citation>
    <scope>NUCLEOTIDE SEQUENCE</scope>
    <source>
        <strain evidence="1">HT</strain>
        <tissue evidence="1">Whole worm</tissue>
    </source>
</reference>
<evidence type="ECO:0000313" key="2">
    <source>
        <dbReference type="Proteomes" id="UP000728185"/>
    </source>
</evidence>
<sequence>MEFKTEPYEEHPGDLFDIPAAEQEITVGSNEQTLLSSALVSPGGIMASTPSSVPLVINSPGITIENSQSGNRPPRVIMLQRTGPASTLGVTGSGVRPGIKVSFACALRFQANFYFSNAPPNVGEGRLLCKQCDSHGIFKLETEGNGFYGVGFH</sequence>
<dbReference type="OrthoDB" id="6287606at2759"/>
<evidence type="ECO:0000313" key="1">
    <source>
        <dbReference type="EMBL" id="KAA0185725.1"/>
    </source>
</evidence>
<proteinExistence type="predicted"/>
<dbReference type="EMBL" id="LUCM01010256">
    <property type="protein sequence ID" value="KAA0185725.1"/>
    <property type="molecule type" value="Genomic_DNA"/>
</dbReference>
<organism evidence="1 2">
    <name type="scientific">Fasciolopsis buskii</name>
    <dbReference type="NCBI Taxonomy" id="27845"/>
    <lineage>
        <taxon>Eukaryota</taxon>
        <taxon>Metazoa</taxon>
        <taxon>Spiralia</taxon>
        <taxon>Lophotrochozoa</taxon>
        <taxon>Platyhelminthes</taxon>
        <taxon>Trematoda</taxon>
        <taxon>Digenea</taxon>
        <taxon>Plagiorchiida</taxon>
        <taxon>Echinostomata</taxon>
        <taxon>Echinostomatoidea</taxon>
        <taxon>Fasciolidae</taxon>
        <taxon>Fasciolopsis</taxon>
    </lineage>
</organism>
<keyword evidence="2" id="KW-1185">Reference proteome</keyword>
<comment type="caution">
    <text evidence="1">The sequence shown here is derived from an EMBL/GenBank/DDBJ whole genome shotgun (WGS) entry which is preliminary data.</text>
</comment>
<accession>A0A8E0RKI0</accession>
<dbReference type="AlphaFoldDB" id="A0A8E0RKI0"/>
<dbReference type="Proteomes" id="UP000728185">
    <property type="component" value="Unassembled WGS sequence"/>
</dbReference>